<accession>A0A1E2V6W6</accession>
<dbReference type="AlphaFoldDB" id="A0A1E2V6W6"/>
<dbReference type="PROSITE" id="PS51371">
    <property type="entry name" value="CBS"/>
    <property type="match status" value="2"/>
</dbReference>
<dbReference type="InterPro" id="IPR046342">
    <property type="entry name" value="CBS_dom_sf"/>
</dbReference>
<keyword evidence="2" id="KW-0129">CBS domain</keyword>
<proteinExistence type="predicted"/>
<dbReference type="Gene3D" id="3.10.580.10">
    <property type="entry name" value="CBS-domain"/>
    <property type="match status" value="1"/>
</dbReference>
<evidence type="ECO:0000313" key="4">
    <source>
        <dbReference type="EMBL" id="ODC02750.1"/>
    </source>
</evidence>
<evidence type="ECO:0000313" key="5">
    <source>
        <dbReference type="Proteomes" id="UP000094291"/>
    </source>
</evidence>
<dbReference type="STRING" id="197479.BFW38_03495"/>
<keyword evidence="5" id="KW-1185">Reference proteome</keyword>
<dbReference type="RefSeq" id="WP_068997145.1">
    <property type="nucleotide sequence ID" value="NZ_MDTQ01000001.1"/>
</dbReference>
<feature type="domain" description="CBS" evidence="3">
    <location>
        <begin position="78"/>
        <end position="134"/>
    </location>
</feature>
<dbReference type="InterPro" id="IPR044729">
    <property type="entry name" value="CBS_bac"/>
</dbReference>
<dbReference type="OrthoDB" id="9790355at2"/>
<dbReference type="InterPro" id="IPR051462">
    <property type="entry name" value="CBS_domain-containing"/>
</dbReference>
<dbReference type="SMART" id="SM00116">
    <property type="entry name" value="CBS"/>
    <property type="match status" value="2"/>
</dbReference>
<reference evidence="4 5" key="1">
    <citation type="submission" date="2016-08" db="EMBL/GenBank/DDBJ databases">
        <authorList>
            <person name="Seilhamer J.J."/>
        </authorList>
    </citation>
    <scope>NUCLEOTIDE SEQUENCE [LARGE SCALE GENOMIC DNA]</scope>
    <source>
        <strain evidence="4 5">PH27A</strain>
    </source>
</reference>
<evidence type="ECO:0000256" key="2">
    <source>
        <dbReference type="PROSITE-ProRule" id="PRU00703"/>
    </source>
</evidence>
<comment type="caution">
    <text evidence="4">The sequence shown here is derived from an EMBL/GenBank/DDBJ whole genome shotgun (WGS) entry which is preliminary data.</text>
</comment>
<keyword evidence="1" id="KW-0677">Repeat</keyword>
<dbReference type="Pfam" id="PF00571">
    <property type="entry name" value="CBS"/>
    <property type="match status" value="2"/>
</dbReference>
<dbReference type="EMBL" id="MDTQ01000001">
    <property type="protein sequence ID" value="ODC02750.1"/>
    <property type="molecule type" value="Genomic_DNA"/>
</dbReference>
<dbReference type="Proteomes" id="UP000094291">
    <property type="component" value="Unassembled WGS sequence"/>
</dbReference>
<sequence length="135" mass="15094">MSQNIRVRDCMSRDSYQIAVTASVDEAARALQHHRLPGAPVVDEQKRLVGFVSEHDLLHQVLQASYHCDGGVTVQDVMRTEVLSVSPNDDIVELINVMVRPDKPKVFPVLEGRKVIGIITRGLLLQALLENRTRC</sequence>
<dbReference type="PANTHER" id="PTHR48108:SF26">
    <property type="entry name" value="CBS DOMAIN-CONTAINING PROTEIN DDB_G0289609"/>
    <property type="match status" value="1"/>
</dbReference>
<dbReference type="SUPFAM" id="SSF54631">
    <property type="entry name" value="CBS-domain pair"/>
    <property type="match status" value="1"/>
</dbReference>
<name>A0A1E2V6W6_9GAMM</name>
<protein>
    <recommendedName>
        <fullName evidence="3">CBS domain-containing protein</fullName>
    </recommendedName>
</protein>
<evidence type="ECO:0000259" key="3">
    <source>
        <dbReference type="PROSITE" id="PS51371"/>
    </source>
</evidence>
<dbReference type="InterPro" id="IPR000644">
    <property type="entry name" value="CBS_dom"/>
</dbReference>
<dbReference type="CDD" id="cd04629">
    <property type="entry name" value="CBS_pair_bac"/>
    <property type="match status" value="1"/>
</dbReference>
<gene>
    <name evidence="4" type="ORF">BFW38_03495</name>
</gene>
<dbReference type="PANTHER" id="PTHR48108">
    <property type="entry name" value="CBS DOMAIN-CONTAINING PROTEIN CBSX2, CHLOROPLASTIC"/>
    <property type="match status" value="1"/>
</dbReference>
<feature type="domain" description="CBS" evidence="3">
    <location>
        <begin position="11"/>
        <end position="70"/>
    </location>
</feature>
<organism evidence="4 5">
    <name type="scientific">Terasakiispira papahanaumokuakeensis</name>
    <dbReference type="NCBI Taxonomy" id="197479"/>
    <lineage>
        <taxon>Bacteria</taxon>
        <taxon>Pseudomonadati</taxon>
        <taxon>Pseudomonadota</taxon>
        <taxon>Gammaproteobacteria</taxon>
        <taxon>Oceanospirillales</taxon>
        <taxon>Terasakiispira</taxon>
    </lineage>
</organism>
<evidence type="ECO:0000256" key="1">
    <source>
        <dbReference type="ARBA" id="ARBA00022737"/>
    </source>
</evidence>